<evidence type="ECO:0000256" key="1">
    <source>
        <dbReference type="SAM" id="MobiDB-lite"/>
    </source>
</evidence>
<organism evidence="2 3">
    <name type="scientific">Paraphoma chrysanthemicola</name>
    <dbReference type="NCBI Taxonomy" id="798071"/>
    <lineage>
        <taxon>Eukaryota</taxon>
        <taxon>Fungi</taxon>
        <taxon>Dikarya</taxon>
        <taxon>Ascomycota</taxon>
        <taxon>Pezizomycotina</taxon>
        <taxon>Dothideomycetes</taxon>
        <taxon>Pleosporomycetidae</taxon>
        <taxon>Pleosporales</taxon>
        <taxon>Pleosporineae</taxon>
        <taxon>Phaeosphaeriaceae</taxon>
        <taxon>Paraphoma</taxon>
    </lineage>
</organism>
<name>A0A8K0R1L1_9PLEO</name>
<dbReference type="Proteomes" id="UP000813461">
    <property type="component" value="Unassembled WGS sequence"/>
</dbReference>
<evidence type="ECO:0000313" key="3">
    <source>
        <dbReference type="Proteomes" id="UP000813461"/>
    </source>
</evidence>
<comment type="caution">
    <text evidence="2">The sequence shown here is derived from an EMBL/GenBank/DDBJ whole genome shotgun (WGS) entry which is preliminary data.</text>
</comment>
<reference evidence="2" key="1">
    <citation type="journal article" date="2021" name="Nat. Commun.">
        <title>Genetic determinants of endophytism in the Arabidopsis root mycobiome.</title>
        <authorList>
            <person name="Mesny F."/>
            <person name="Miyauchi S."/>
            <person name="Thiergart T."/>
            <person name="Pickel B."/>
            <person name="Atanasova L."/>
            <person name="Karlsson M."/>
            <person name="Huettel B."/>
            <person name="Barry K.W."/>
            <person name="Haridas S."/>
            <person name="Chen C."/>
            <person name="Bauer D."/>
            <person name="Andreopoulos W."/>
            <person name="Pangilinan J."/>
            <person name="LaButti K."/>
            <person name="Riley R."/>
            <person name="Lipzen A."/>
            <person name="Clum A."/>
            <person name="Drula E."/>
            <person name="Henrissat B."/>
            <person name="Kohler A."/>
            <person name="Grigoriev I.V."/>
            <person name="Martin F.M."/>
            <person name="Hacquard S."/>
        </authorList>
    </citation>
    <scope>NUCLEOTIDE SEQUENCE</scope>
    <source>
        <strain evidence="2">MPI-SDFR-AT-0120</strain>
    </source>
</reference>
<protein>
    <submittedName>
        <fullName evidence="2">Uncharacterized protein</fullName>
    </submittedName>
</protein>
<keyword evidence="3" id="KW-1185">Reference proteome</keyword>
<evidence type="ECO:0000313" key="2">
    <source>
        <dbReference type="EMBL" id="KAH7082432.1"/>
    </source>
</evidence>
<dbReference type="AlphaFoldDB" id="A0A8K0R1L1"/>
<sequence length="154" mass="16759">MFCKIVCIMRNWCKSSGLKGHWMSSIGRLGVFASTGLICLCGQCIAATLTWLALSVLRPVSLSQPPTPLPASRPPSATHLPCSHLLFRAICHSNSFTNRRTARRGSDGDEQLPSSLPNRQAKQHVTRQKTELASVSFLAAAPRSMAVSWASHTM</sequence>
<feature type="region of interest" description="Disordered" evidence="1">
    <location>
        <begin position="100"/>
        <end position="125"/>
    </location>
</feature>
<proteinExistence type="predicted"/>
<gene>
    <name evidence="2" type="ORF">FB567DRAFT_106508</name>
</gene>
<accession>A0A8K0R1L1</accession>
<dbReference type="EMBL" id="JAGMVJ010000014">
    <property type="protein sequence ID" value="KAH7082432.1"/>
    <property type="molecule type" value="Genomic_DNA"/>
</dbReference>